<dbReference type="EMBL" id="ML121588">
    <property type="protein sequence ID" value="RPB19515.1"/>
    <property type="molecule type" value="Genomic_DNA"/>
</dbReference>
<keyword evidence="1" id="KW-1133">Transmembrane helix</keyword>
<sequence length="171" mass="18759">MLLPRNIIYTEQASVLSRATHMTYLYLGFPPDTPAPVPVRSNLPAVQLGLCCNVGSQSEERGCVGKRGGGIRVHRISSGRSGGTRLWTRRGLGLQLAVFTYGLTYIFCLLYGLEQRADLGYEHGRSDSNLSVTCCMVLTYDAILVSWFPGSPASAPYQQSLPNNLNHHLND</sequence>
<name>A0A3N4LNG1_9PEZI</name>
<feature type="transmembrane region" description="Helical" evidence="1">
    <location>
        <begin position="92"/>
        <end position="113"/>
    </location>
</feature>
<gene>
    <name evidence="2" type="ORF">L211DRAFT_630392</name>
</gene>
<keyword evidence="1" id="KW-0812">Transmembrane</keyword>
<evidence type="ECO:0000313" key="3">
    <source>
        <dbReference type="Proteomes" id="UP000267821"/>
    </source>
</evidence>
<accession>A0A3N4LNG1</accession>
<evidence type="ECO:0000313" key="2">
    <source>
        <dbReference type="EMBL" id="RPB19515.1"/>
    </source>
</evidence>
<dbReference type="Proteomes" id="UP000267821">
    <property type="component" value="Unassembled WGS sequence"/>
</dbReference>
<organism evidence="2 3">
    <name type="scientific">Terfezia boudieri ATCC MYA-4762</name>
    <dbReference type="NCBI Taxonomy" id="1051890"/>
    <lineage>
        <taxon>Eukaryota</taxon>
        <taxon>Fungi</taxon>
        <taxon>Dikarya</taxon>
        <taxon>Ascomycota</taxon>
        <taxon>Pezizomycotina</taxon>
        <taxon>Pezizomycetes</taxon>
        <taxon>Pezizales</taxon>
        <taxon>Pezizaceae</taxon>
        <taxon>Terfezia</taxon>
    </lineage>
</organism>
<evidence type="ECO:0000256" key="1">
    <source>
        <dbReference type="SAM" id="Phobius"/>
    </source>
</evidence>
<keyword evidence="1" id="KW-0472">Membrane</keyword>
<dbReference type="AlphaFoldDB" id="A0A3N4LNG1"/>
<protein>
    <submittedName>
        <fullName evidence="2">Uncharacterized protein</fullName>
    </submittedName>
</protein>
<dbReference type="InParanoid" id="A0A3N4LNG1"/>
<keyword evidence="3" id="KW-1185">Reference proteome</keyword>
<reference evidence="2 3" key="1">
    <citation type="journal article" date="2018" name="Nat. Ecol. Evol.">
        <title>Pezizomycetes genomes reveal the molecular basis of ectomycorrhizal truffle lifestyle.</title>
        <authorList>
            <person name="Murat C."/>
            <person name="Payen T."/>
            <person name="Noel B."/>
            <person name="Kuo A."/>
            <person name="Morin E."/>
            <person name="Chen J."/>
            <person name="Kohler A."/>
            <person name="Krizsan K."/>
            <person name="Balestrini R."/>
            <person name="Da Silva C."/>
            <person name="Montanini B."/>
            <person name="Hainaut M."/>
            <person name="Levati E."/>
            <person name="Barry K.W."/>
            <person name="Belfiori B."/>
            <person name="Cichocki N."/>
            <person name="Clum A."/>
            <person name="Dockter R.B."/>
            <person name="Fauchery L."/>
            <person name="Guy J."/>
            <person name="Iotti M."/>
            <person name="Le Tacon F."/>
            <person name="Lindquist E.A."/>
            <person name="Lipzen A."/>
            <person name="Malagnac F."/>
            <person name="Mello A."/>
            <person name="Molinier V."/>
            <person name="Miyauchi S."/>
            <person name="Poulain J."/>
            <person name="Riccioni C."/>
            <person name="Rubini A."/>
            <person name="Sitrit Y."/>
            <person name="Splivallo R."/>
            <person name="Traeger S."/>
            <person name="Wang M."/>
            <person name="Zifcakova L."/>
            <person name="Wipf D."/>
            <person name="Zambonelli A."/>
            <person name="Paolocci F."/>
            <person name="Nowrousian M."/>
            <person name="Ottonello S."/>
            <person name="Baldrian P."/>
            <person name="Spatafora J.W."/>
            <person name="Henrissat B."/>
            <person name="Nagy L.G."/>
            <person name="Aury J.M."/>
            <person name="Wincker P."/>
            <person name="Grigoriev I.V."/>
            <person name="Bonfante P."/>
            <person name="Martin F.M."/>
        </authorList>
    </citation>
    <scope>NUCLEOTIDE SEQUENCE [LARGE SCALE GENOMIC DNA]</scope>
    <source>
        <strain evidence="2 3">ATCC MYA-4762</strain>
    </source>
</reference>
<proteinExistence type="predicted"/>